<keyword evidence="2" id="KW-1185">Reference proteome</keyword>
<organism evidence="1 2">
    <name type="scientific">Chitinophaga arvensicola</name>
    <dbReference type="NCBI Taxonomy" id="29529"/>
    <lineage>
        <taxon>Bacteria</taxon>
        <taxon>Pseudomonadati</taxon>
        <taxon>Bacteroidota</taxon>
        <taxon>Chitinophagia</taxon>
        <taxon>Chitinophagales</taxon>
        <taxon>Chitinophagaceae</taxon>
        <taxon>Chitinophaga</taxon>
    </lineage>
</organism>
<gene>
    <name evidence="1" type="ORF">SAMN04488122_5068</name>
</gene>
<evidence type="ECO:0000313" key="1">
    <source>
        <dbReference type="EMBL" id="SEW52732.1"/>
    </source>
</evidence>
<dbReference type="InterPro" id="IPR000801">
    <property type="entry name" value="Esterase-like"/>
</dbReference>
<proteinExistence type="predicted"/>
<dbReference type="Proteomes" id="UP000199310">
    <property type="component" value="Unassembled WGS sequence"/>
</dbReference>
<reference evidence="2" key="1">
    <citation type="submission" date="2016-10" db="EMBL/GenBank/DDBJ databases">
        <authorList>
            <person name="Varghese N."/>
            <person name="Submissions S."/>
        </authorList>
    </citation>
    <scope>NUCLEOTIDE SEQUENCE [LARGE SCALE GENOMIC DNA]</scope>
    <source>
        <strain evidence="2">DSM 3695</strain>
    </source>
</reference>
<dbReference type="SUPFAM" id="SSF53474">
    <property type="entry name" value="alpha/beta-Hydrolases"/>
    <property type="match status" value="1"/>
</dbReference>
<evidence type="ECO:0000313" key="2">
    <source>
        <dbReference type="Proteomes" id="UP000199310"/>
    </source>
</evidence>
<sequence>MKYFVITIVLLLKGMAVFSQKEIRECLFSHELKDSIHYNIFLPETAGTTEMPVLYAFKYGMVEGAYIAAQLNYFQAANYQLPNTMVVTIQADMDRIGFSYKTGMLTPAGRQMLACIKNEIIPAIEKKYHTSSFRTYLGHSYAASYASYLLQYAPELFRGYILLAPEKVGVDYSRPSPDVTSPAPFLQDEKAIRFFNDTTTFCYVATGQYDVERRKAYAQELLAHFRNLDSTRFISKYDSISGGNHTNILTMAIQPALEFIYQQYDPYYEEGPEMDAWKLYSQAQKRVKNVYGISTVRNFNWYTRFLQQAVAAKDTGILVNLLRELDTRQRKTYEMLRLAGFCFRAGWMQKAEQYYLQAINDINARHGNEPYDPFLLTDAYQRMAFDIYKEHPVVAWAYVQKSIALANTPNQFGVSNIEVYYDAGEFAVTSNYKIREGLQYLSTYLAGRGEVIDDIHRPYYLVYYQMAMGYYRLHNKKKAREYLQKVFALNNNYQPARKLMGQL</sequence>
<dbReference type="AlphaFoldDB" id="A0A1I0S972"/>
<dbReference type="Pfam" id="PF00756">
    <property type="entry name" value="Esterase"/>
    <property type="match status" value="1"/>
</dbReference>
<protein>
    <submittedName>
        <fullName evidence="1">Putative esterase</fullName>
    </submittedName>
</protein>
<dbReference type="EMBL" id="FOJG01000002">
    <property type="protein sequence ID" value="SEW52732.1"/>
    <property type="molecule type" value="Genomic_DNA"/>
</dbReference>
<dbReference type="InterPro" id="IPR029058">
    <property type="entry name" value="AB_hydrolase_fold"/>
</dbReference>
<dbReference type="OrthoDB" id="9784036at2"/>
<dbReference type="SUPFAM" id="SSF48452">
    <property type="entry name" value="TPR-like"/>
    <property type="match status" value="1"/>
</dbReference>
<dbReference type="Gene3D" id="1.25.40.10">
    <property type="entry name" value="Tetratricopeptide repeat domain"/>
    <property type="match status" value="1"/>
</dbReference>
<accession>A0A1I0S972</accession>
<dbReference type="RefSeq" id="WP_089899513.1">
    <property type="nucleotide sequence ID" value="NZ_FOJG01000002.1"/>
</dbReference>
<dbReference type="Gene3D" id="3.40.50.1820">
    <property type="entry name" value="alpha/beta hydrolase"/>
    <property type="match status" value="1"/>
</dbReference>
<dbReference type="STRING" id="29529.SAMN04488122_5068"/>
<dbReference type="InterPro" id="IPR011990">
    <property type="entry name" value="TPR-like_helical_dom_sf"/>
</dbReference>
<name>A0A1I0S972_9BACT</name>